<feature type="non-terminal residue" evidence="1">
    <location>
        <position position="1"/>
    </location>
</feature>
<protein>
    <submittedName>
        <fullName evidence="1">3753_t:CDS:1</fullName>
    </submittedName>
</protein>
<organism evidence="1 2">
    <name type="scientific">Scutellospora calospora</name>
    <dbReference type="NCBI Taxonomy" id="85575"/>
    <lineage>
        <taxon>Eukaryota</taxon>
        <taxon>Fungi</taxon>
        <taxon>Fungi incertae sedis</taxon>
        <taxon>Mucoromycota</taxon>
        <taxon>Glomeromycotina</taxon>
        <taxon>Glomeromycetes</taxon>
        <taxon>Diversisporales</taxon>
        <taxon>Gigasporaceae</taxon>
        <taxon>Scutellospora</taxon>
    </lineage>
</organism>
<evidence type="ECO:0000313" key="2">
    <source>
        <dbReference type="Proteomes" id="UP000789860"/>
    </source>
</evidence>
<accession>A0ACA9LKR6</accession>
<keyword evidence="2" id="KW-1185">Reference proteome</keyword>
<sequence length="947" mass="113476">ILSYYTKKINEKTEITELQPGSKLYIQIQNDDRLGSWHIKELKDIIKKRGNILIENFKTVIINEKDHEKINRYIETLKKVNVFFLENKDEFKKELDILHSKLKIINDSKINPNILNNNISIIFKKRKKNYIKLKPIHISFILPIKKSIEFILKRYNKIIDSNNETSTKHLYKIISENLKHYKESFYIKPWKSVIYNENIKSKSYDCVNYDTHNKIIEDCKIGNISNYIHSETKNNFDGLFNIIWDDLLKKYNLMTRPEYLNAFNEYSDYVDTQNMNKDSYIFEMSYDRFKYLLENDKKNIIDYCESGKYEKIINKNNSLKKYTIELHKIRNDICKEMLISLPLKEKFFKNIMNDDTIDLSMYKGFIYSSLRNKDVVYELEDETVINLEKKRLKFLEESSTINWFKWWRFLLDNPDNLNIVDKYWLFNSVNEMNGKTKDTSFYKKIGYTYVNGLKKCNQEHEDVCTSEILKSIESEIDCSSLTTNGLYNSLLSNEYFNKLIKFNIDEINEIRVNLEKRKNQLKDYCEVEFLIDEFSTNNRFENFMGNSVYEPFFWNSNSYSFSNDEKKIIKDSNIFSKRLKDKRKIHEKYIEDDGPIKSLIQKVNIPEYNKKILENRRLEILHDDLRDNRILSTEQKENISTLIQNKLSDISQATKPSIDLFDELKKEIEDIDKDNADKLLDNENLDKKIDNSNLPNDDIDELQEKRREKLLNFRNKLQDKILRRRENLFPITPPIDENLIFHEIRNLITDVDTNVISEVKNLLDNENIDKRIKNSKISYNLINELQTLRRNKLDESRQKSFNELNKEIDRSKKEDLDKIDTLINNNEILLNKEKQTLVDRITKIREKINGYETEIKDSEMINEVDNVFNKLSTDKTLPSEVKHGFIKIQEDRKTEILQKENNEKYDIIKDDIDRFLTPETLDKYIWMKNILLLETQRQNYTNLEMIE</sequence>
<comment type="caution">
    <text evidence="1">The sequence shown here is derived from an EMBL/GenBank/DDBJ whole genome shotgun (WGS) entry which is preliminary data.</text>
</comment>
<name>A0ACA9LKR6_9GLOM</name>
<reference evidence="1" key="1">
    <citation type="submission" date="2021-06" db="EMBL/GenBank/DDBJ databases">
        <authorList>
            <person name="Kallberg Y."/>
            <person name="Tangrot J."/>
            <person name="Rosling A."/>
        </authorList>
    </citation>
    <scope>NUCLEOTIDE SEQUENCE</scope>
    <source>
        <strain evidence="1">AU212A</strain>
    </source>
</reference>
<dbReference type="EMBL" id="CAJVPM010006183">
    <property type="protein sequence ID" value="CAG8532390.1"/>
    <property type="molecule type" value="Genomic_DNA"/>
</dbReference>
<gene>
    <name evidence="1" type="ORF">SCALOS_LOCUS4509</name>
</gene>
<proteinExistence type="predicted"/>
<evidence type="ECO:0000313" key="1">
    <source>
        <dbReference type="EMBL" id="CAG8532390.1"/>
    </source>
</evidence>
<dbReference type="Proteomes" id="UP000789860">
    <property type="component" value="Unassembled WGS sequence"/>
</dbReference>